<evidence type="ECO:0000313" key="1">
    <source>
        <dbReference type="EMBL" id="WIH98356.1"/>
    </source>
</evidence>
<keyword evidence="2" id="KW-1185">Reference proteome</keyword>
<reference evidence="1 2" key="1">
    <citation type="submission" date="2022-09" db="EMBL/GenBank/DDBJ databases">
        <title>Whole genome sequencing analysis of tet(X)-positive Empedobacter falsenii YWS9-3.</title>
        <authorList>
            <person name="Chen C."/>
            <person name="Lv Y.-L."/>
        </authorList>
    </citation>
    <scope>NUCLEOTIDE SEQUENCE [LARGE SCALE GENOMIC DNA]</scope>
    <source>
        <strain evidence="1 2">YWS9-3_T</strain>
    </source>
</reference>
<dbReference type="Proteomes" id="UP001223501">
    <property type="component" value="Chromosome"/>
</dbReference>
<sequence length="297" mass="35310">MMKYLIKETVQFKEFTQVALHNVKSEEFDIIEVQPLTNDGYCQALIDKIFEISHSEIADFIKHQLLYAKDKLHWINKFEKLVSVNEFLFEKGRNKTRLMKIYTSTEIIRLSLYKPIEIKDEDKPAPRFINAESEERYFSFTKTSKEVDLIDDYCDKILFLTNEKYEYEQANIHFINPKLKDYAEQCEKKISQLQNTRLIKEELKDNQLEKMIYNKLRFYGNVNQLVDIFYQMSRELFVDGKPFLDGNLNDIAKVIVSNFVDKDGNELSLKTVRTILTPSREDKRPNINKRIDIDKLL</sequence>
<gene>
    <name evidence="1" type="ORF">OBA43_05360</name>
</gene>
<evidence type="ECO:0000313" key="2">
    <source>
        <dbReference type="Proteomes" id="UP001223501"/>
    </source>
</evidence>
<name>A0ABY8V9J2_9FLAO</name>
<evidence type="ECO:0008006" key="3">
    <source>
        <dbReference type="Google" id="ProtNLM"/>
    </source>
</evidence>
<accession>A0ABY8V9J2</accession>
<protein>
    <recommendedName>
        <fullName evidence="3">DUF4868 domain-containing protein</fullName>
    </recommendedName>
</protein>
<dbReference type="RefSeq" id="WP_284584085.1">
    <property type="nucleotide sequence ID" value="NZ_CP106831.1"/>
</dbReference>
<proteinExistence type="predicted"/>
<dbReference type="EMBL" id="CP106831">
    <property type="protein sequence ID" value="WIH98356.1"/>
    <property type="molecule type" value="Genomic_DNA"/>
</dbReference>
<organism evidence="1 2">
    <name type="scientific">Empedobacter falsenii</name>
    <dbReference type="NCBI Taxonomy" id="343874"/>
    <lineage>
        <taxon>Bacteria</taxon>
        <taxon>Pseudomonadati</taxon>
        <taxon>Bacteroidota</taxon>
        <taxon>Flavobacteriia</taxon>
        <taxon>Flavobacteriales</taxon>
        <taxon>Weeksellaceae</taxon>
        <taxon>Empedobacter</taxon>
    </lineage>
</organism>